<keyword evidence="3" id="KW-1185">Reference proteome</keyword>
<evidence type="ECO:0000256" key="1">
    <source>
        <dbReference type="SAM" id="Coils"/>
    </source>
</evidence>
<evidence type="ECO:0008006" key="4">
    <source>
        <dbReference type="Google" id="ProtNLM"/>
    </source>
</evidence>
<accession>A0AAV2Z6A4</accession>
<dbReference type="EMBL" id="DAKRPA010000055">
    <property type="protein sequence ID" value="DBA00972.1"/>
    <property type="molecule type" value="Genomic_DNA"/>
</dbReference>
<organism evidence="2 3">
    <name type="scientific">Lagenidium giganteum</name>
    <dbReference type="NCBI Taxonomy" id="4803"/>
    <lineage>
        <taxon>Eukaryota</taxon>
        <taxon>Sar</taxon>
        <taxon>Stramenopiles</taxon>
        <taxon>Oomycota</taxon>
        <taxon>Peronosporomycetes</taxon>
        <taxon>Pythiales</taxon>
        <taxon>Pythiaceae</taxon>
    </lineage>
</organism>
<name>A0AAV2Z6A4_9STRA</name>
<reference evidence="2" key="2">
    <citation type="journal article" date="2023" name="Microbiol Resour">
        <title>Decontamination and Annotation of the Draft Genome Sequence of the Oomycete Lagenidium giganteum ARSEF 373.</title>
        <authorList>
            <person name="Morgan W.R."/>
            <person name="Tartar A."/>
        </authorList>
    </citation>
    <scope>NUCLEOTIDE SEQUENCE</scope>
    <source>
        <strain evidence="2">ARSEF 373</strain>
    </source>
</reference>
<sequence length="406" mass="45781">MAEKVDCVHDSGGAWWSDVPLANQASPVTDPSAGGDALRAEDSMRLSRRRQQLIECARRNRSKKKRERDQLVEQVKQLSDHVEALRSVMQAPDSPGDQRASSGWQERTLFERRKLAQALNDNAALRDALFRLCGHVHELRSVFSSAPTIGQGFTLFEMLHSYTHLGRNSVERQRRLAQVCSATQLAMVEEVIRRETAQFDCRNPSITTTNWSTVDRFGSNHRGLFVVDGPDLPAVFNTMRQSVKMAALAWPHHHQSMCVLEPITSPDDELYYARATVHYRHEQAAPWGEDDAVVIVADAIYFSRLTPTYGFILIDYVDADDLLPMTDRSHLKRDHVGGILVRPETGSDGTQRIIVRYFSAKCHKRSQSNVSPSVQRFQETADDGRLGCTMSLVQQIQKSVESQVHS</sequence>
<keyword evidence="1" id="KW-0175">Coiled coil</keyword>
<gene>
    <name evidence="2" type="ORF">N0F65_006233</name>
</gene>
<dbReference type="Proteomes" id="UP001146120">
    <property type="component" value="Unassembled WGS sequence"/>
</dbReference>
<feature type="coiled-coil region" evidence="1">
    <location>
        <begin position="54"/>
        <end position="88"/>
    </location>
</feature>
<comment type="caution">
    <text evidence="2">The sequence shown here is derived from an EMBL/GenBank/DDBJ whole genome shotgun (WGS) entry which is preliminary data.</text>
</comment>
<reference evidence="2" key="1">
    <citation type="submission" date="2022-11" db="EMBL/GenBank/DDBJ databases">
        <authorList>
            <person name="Morgan W.R."/>
            <person name="Tartar A."/>
        </authorList>
    </citation>
    <scope>NUCLEOTIDE SEQUENCE</scope>
    <source>
        <strain evidence="2">ARSEF 373</strain>
    </source>
</reference>
<protein>
    <recommendedName>
        <fullName evidence="4">BZIP domain-containing protein</fullName>
    </recommendedName>
</protein>
<dbReference type="AlphaFoldDB" id="A0AAV2Z6A4"/>
<proteinExistence type="predicted"/>
<evidence type="ECO:0000313" key="2">
    <source>
        <dbReference type="EMBL" id="DBA00972.1"/>
    </source>
</evidence>
<evidence type="ECO:0000313" key="3">
    <source>
        <dbReference type="Proteomes" id="UP001146120"/>
    </source>
</evidence>